<dbReference type="Proteomes" id="UP000199423">
    <property type="component" value="Unassembled WGS sequence"/>
</dbReference>
<protein>
    <submittedName>
        <fullName evidence="2">Uncharacterized protein</fullName>
    </submittedName>
</protein>
<organism evidence="2 3">
    <name type="scientific">Hyphomicrobium facile</name>
    <dbReference type="NCBI Taxonomy" id="51670"/>
    <lineage>
        <taxon>Bacteria</taxon>
        <taxon>Pseudomonadati</taxon>
        <taxon>Pseudomonadota</taxon>
        <taxon>Alphaproteobacteria</taxon>
        <taxon>Hyphomicrobiales</taxon>
        <taxon>Hyphomicrobiaceae</taxon>
        <taxon>Hyphomicrobium</taxon>
    </lineage>
</organism>
<keyword evidence="3" id="KW-1185">Reference proteome</keyword>
<dbReference type="RefSeq" id="WP_092862606.1">
    <property type="nucleotide sequence ID" value="NZ_FPCH01000001.1"/>
</dbReference>
<accession>A0A1I7MTK2</accession>
<evidence type="ECO:0000313" key="2">
    <source>
        <dbReference type="EMBL" id="SFV25728.1"/>
    </source>
</evidence>
<sequence length="390" mass="41613">MSAAIEQSAMEKSGRTAAAGSSNHLGVRDLLLLRIAVNGATRADLQRDVAPLLAPRISGTEFRQAAELALSTLAGSQLTTEAKGRLTASAKGLKAAEVILSPARAFPDTWADVKTALVLAALGASDTPSVRKAIQRAEGLAALVLQRHFGKSTARVHSPADLRAELAIVALERAFGNKIKTGLGKGAGLPAKPGRLLAGQLFKQPREIASDGKLIIQLACEIAGCREPSLAALELALLRALMVPKDEGARNAPSHPRAEPPRRATRAPTPKPANDRAPLEESQPAPYRVASPPDMPEFCRAVVDAARPVAEGWPGNRKAFISLVWKAIRNARPDWGLSEIAFKGMLAEAHRSGQLELATADLKDGRDLKSLEDSKILYKNTVWHFVRVQD</sequence>
<evidence type="ECO:0000313" key="3">
    <source>
        <dbReference type="Proteomes" id="UP000199423"/>
    </source>
</evidence>
<dbReference type="OrthoDB" id="7928626at2"/>
<reference evidence="3" key="1">
    <citation type="submission" date="2016-10" db="EMBL/GenBank/DDBJ databases">
        <authorList>
            <person name="Varghese N."/>
            <person name="Submissions S."/>
        </authorList>
    </citation>
    <scope>NUCLEOTIDE SEQUENCE [LARGE SCALE GENOMIC DNA]</scope>
    <source>
        <strain evidence="3">DSM 1565</strain>
    </source>
</reference>
<proteinExistence type="predicted"/>
<gene>
    <name evidence="2" type="ORF">SAMN04488557_0066</name>
</gene>
<name>A0A1I7MTK2_9HYPH</name>
<feature type="region of interest" description="Disordered" evidence="1">
    <location>
        <begin position="1"/>
        <end position="20"/>
    </location>
</feature>
<feature type="region of interest" description="Disordered" evidence="1">
    <location>
        <begin position="247"/>
        <end position="292"/>
    </location>
</feature>
<evidence type="ECO:0000256" key="1">
    <source>
        <dbReference type="SAM" id="MobiDB-lite"/>
    </source>
</evidence>
<dbReference type="AlphaFoldDB" id="A0A1I7MTK2"/>
<dbReference type="EMBL" id="FPCH01000001">
    <property type="protein sequence ID" value="SFV25728.1"/>
    <property type="molecule type" value="Genomic_DNA"/>
</dbReference>